<dbReference type="Pfam" id="PF01494">
    <property type="entry name" value="FAD_binding_3"/>
    <property type="match status" value="1"/>
</dbReference>
<keyword evidence="3" id="KW-0274">FAD</keyword>
<sequence>MDTTDTTADGVLVVGAGPVGLTTACQLARLGVRVRVVEALERPTTESRAVGVHARSLEMLAALGVLPRLESRGRRIGALEMVSGGTGRTRARMELAGAPSRHPYVLDVAQPDTEAVLADRAAELGVVVERGVELTALTQDAGGVEVTLHGDGREETARTGWVVGADGGHSTTRHLVGTHLEGGFHGQHFAMADVDVDTAFSPDTIRMFTHPDGMGILFPLAGTRARIMFFVDPPGPDAGDPTLEQIQALADARMGGRVRAHDPRWLTYFEVHHAQVPRYRHGRVFLAGDAAHVHSPAGAQGMNTGIQDAANLAWKLALVAGGRAGQELLDTYHDERHPIGAEVVRRTTELTDVATAAGPEAALRNAALFVVGHVHRAGEAVATRMAELTVHYRASALSVQHGAHHHAAARAGDHAPDPGGLRRPDGPPVAVEELLAHPGLLLLARSSGDLGELRRALGDLGTVVRVVREAAPAEEPCVVDPDDAVGRAYGLGTEGMALVRPDGYLGLIADSGDPALLRSYLADTLRLIERSAV</sequence>
<accession>A0ABW1I4M0</accession>
<organism evidence="6 7">
    <name type="scientific">Pseudonocardia lutea</name>
    <dbReference type="NCBI Taxonomy" id="2172015"/>
    <lineage>
        <taxon>Bacteria</taxon>
        <taxon>Bacillati</taxon>
        <taxon>Actinomycetota</taxon>
        <taxon>Actinomycetes</taxon>
        <taxon>Pseudonocardiales</taxon>
        <taxon>Pseudonocardiaceae</taxon>
        <taxon>Pseudonocardia</taxon>
    </lineage>
</organism>
<dbReference type="SUPFAM" id="SSF51905">
    <property type="entry name" value="FAD/NAD(P)-binding domain"/>
    <property type="match status" value="1"/>
</dbReference>
<dbReference type="Gene3D" id="3.40.30.120">
    <property type="match status" value="1"/>
</dbReference>
<keyword evidence="6" id="KW-0503">Monooxygenase</keyword>
<evidence type="ECO:0000256" key="3">
    <source>
        <dbReference type="ARBA" id="ARBA00022827"/>
    </source>
</evidence>
<evidence type="ECO:0000256" key="1">
    <source>
        <dbReference type="ARBA" id="ARBA00001974"/>
    </source>
</evidence>
<dbReference type="Gene3D" id="3.50.50.60">
    <property type="entry name" value="FAD/NAD(P)-binding domain"/>
    <property type="match status" value="1"/>
</dbReference>
<evidence type="ECO:0000313" key="7">
    <source>
        <dbReference type="Proteomes" id="UP001596119"/>
    </source>
</evidence>
<keyword evidence="2" id="KW-0285">Flavoprotein</keyword>
<name>A0ABW1I4M0_9PSEU</name>
<dbReference type="RefSeq" id="WP_379565625.1">
    <property type="nucleotide sequence ID" value="NZ_JBHSQK010000018.1"/>
</dbReference>
<dbReference type="Proteomes" id="UP001596119">
    <property type="component" value="Unassembled WGS sequence"/>
</dbReference>
<evidence type="ECO:0000256" key="4">
    <source>
        <dbReference type="SAM" id="MobiDB-lite"/>
    </source>
</evidence>
<evidence type="ECO:0000259" key="5">
    <source>
        <dbReference type="Pfam" id="PF01494"/>
    </source>
</evidence>
<proteinExistence type="predicted"/>
<dbReference type="InterPro" id="IPR002938">
    <property type="entry name" value="FAD-bd"/>
</dbReference>
<comment type="cofactor">
    <cofactor evidence="1">
        <name>FAD</name>
        <dbReference type="ChEBI" id="CHEBI:57692"/>
    </cofactor>
</comment>
<keyword evidence="7" id="KW-1185">Reference proteome</keyword>
<dbReference type="Gene3D" id="3.30.70.2450">
    <property type="match status" value="1"/>
</dbReference>
<dbReference type="EMBL" id="JBHSQK010000018">
    <property type="protein sequence ID" value="MFC5948578.1"/>
    <property type="molecule type" value="Genomic_DNA"/>
</dbReference>
<keyword evidence="6" id="KW-0560">Oxidoreductase</keyword>
<dbReference type="PANTHER" id="PTHR43004">
    <property type="entry name" value="TRK SYSTEM POTASSIUM UPTAKE PROTEIN"/>
    <property type="match status" value="1"/>
</dbReference>
<comment type="caution">
    <text evidence="6">The sequence shown here is derived from an EMBL/GenBank/DDBJ whole genome shotgun (WGS) entry which is preliminary data.</text>
</comment>
<evidence type="ECO:0000313" key="6">
    <source>
        <dbReference type="EMBL" id="MFC5948578.1"/>
    </source>
</evidence>
<dbReference type="GO" id="GO:0004497">
    <property type="term" value="F:monooxygenase activity"/>
    <property type="evidence" value="ECO:0007669"/>
    <property type="project" value="UniProtKB-KW"/>
</dbReference>
<protein>
    <submittedName>
        <fullName evidence="6">FAD-dependent monooxygenase</fullName>
    </submittedName>
</protein>
<reference evidence="7" key="1">
    <citation type="journal article" date="2019" name="Int. J. Syst. Evol. Microbiol.">
        <title>The Global Catalogue of Microorganisms (GCM) 10K type strain sequencing project: providing services to taxonomists for standard genome sequencing and annotation.</title>
        <authorList>
            <consortium name="The Broad Institute Genomics Platform"/>
            <consortium name="The Broad Institute Genome Sequencing Center for Infectious Disease"/>
            <person name="Wu L."/>
            <person name="Ma J."/>
        </authorList>
    </citation>
    <scope>NUCLEOTIDE SEQUENCE [LARGE SCALE GENOMIC DNA]</scope>
    <source>
        <strain evidence="7">CGMCC 4.7397</strain>
    </source>
</reference>
<dbReference type="InterPro" id="IPR036188">
    <property type="entry name" value="FAD/NAD-bd_sf"/>
</dbReference>
<dbReference type="InterPro" id="IPR050641">
    <property type="entry name" value="RIFMO-like"/>
</dbReference>
<dbReference type="PANTHER" id="PTHR43004:SF19">
    <property type="entry name" value="BINDING MONOOXYGENASE, PUTATIVE (JCVI)-RELATED"/>
    <property type="match status" value="1"/>
</dbReference>
<feature type="compositionally biased region" description="Basic and acidic residues" evidence="4">
    <location>
        <begin position="411"/>
        <end position="425"/>
    </location>
</feature>
<feature type="domain" description="FAD-binding" evidence="5">
    <location>
        <begin position="11"/>
        <end position="347"/>
    </location>
</feature>
<gene>
    <name evidence="6" type="ORF">ACFQH9_09875</name>
</gene>
<feature type="region of interest" description="Disordered" evidence="4">
    <location>
        <begin position="403"/>
        <end position="427"/>
    </location>
</feature>
<evidence type="ECO:0000256" key="2">
    <source>
        <dbReference type="ARBA" id="ARBA00022630"/>
    </source>
</evidence>
<dbReference type="PRINTS" id="PR00420">
    <property type="entry name" value="RNGMNOXGNASE"/>
</dbReference>